<dbReference type="PANTHER" id="PTHR24559:SF444">
    <property type="entry name" value="REVERSE TRANSCRIPTASE DOMAIN-CONTAINING PROTEIN"/>
    <property type="match status" value="1"/>
</dbReference>
<dbReference type="InterPro" id="IPR053134">
    <property type="entry name" value="RNA-dir_DNA_polymerase"/>
</dbReference>
<sequence>MMRVTITFLRGEVAASNRERKKSFPSWKQQEAGQKQNFKKGGFRNQQRPERKLDRFTLLTRTPKEILALDKGKFKPSPPMTTSVEKRNASKFCEFHGEAGHTTNECMHLKRQIEEMLKAGKLVAKQKITQTFSLESVISFPPLGEEDGTKGPMIIEVEMGGHFVHCMYVDGGSSLEILYEHCFNRFRPEVRSQMVPATTPLAVPSTDHGMLKFPVTGGTVTLRSSRIIPLECITVSGPGVPQPVINQVTEEKFQVAIHPEYPEQAIAIGSALTEEGRKELCGLLRRNLDIFAWKPVDMTGVPRHIAAHRLNICEGCLPVRQKKRGLAPERNMAIYEEVEKLVDASIIKEVHYHSWLSNPMMVKKHDDSGRMCVDFKDLNKACPKDGYPLPEID</sequence>
<dbReference type="Gene3D" id="3.10.10.10">
    <property type="entry name" value="HIV Type 1 Reverse Transcriptase, subunit A, domain 1"/>
    <property type="match status" value="1"/>
</dbReference>
<reference evidence="2" key="2">
    <citation type="submission" date="2022-01" db="EMBL/GenBank/DDBJ databases">
        <authorList>
            <person name="Yamashiro T."/>
            <person name="Shiraishi A."/>
            <person name="Satake H."/>
            <person name="Nakayama K."/>
        </authorList>
    </citation>
    <scope>NUCLEOTIDE SEQUENCE</scope>
</reference>
<keyword evidence="3" id="KW-1185">Reference proteome</keyword>
<dbReference type="InterPro" id="IPR043502">
    <property type="entry name" value="DNA/RNA_pol_sf"/>
</dbReference>
<evidence type="ECO:0000313" key="2">
    <source>
        <dbReference type="EMBL" id="GJT84528.1"/>
    </source>
</evidence>
<gene>
    <name evidence="2" type="ORF">Tco_1066245</name>
</gene>
<accession>A0ABQ5H9I7</accession>
<evidence type="ECO:0000313" key="3">
    <source>
        <dbReference type="Proteomes" id="UP001151760"/>
    </source>
</evidence>
<reference evidence="2" key="1">
    <citation type="journal article" date="2022" name="Int. J. Mol. Sci.">
        <title>Draft Genome of Tanacetum Coccineum: Genomic Comparison of Closely Related Tanacetum-Family Plants.</title>
        <authorList>
            <person name="Yamashiro T."/>
            <person name="Shiraishi A."/>
            <person name="Nakayama K."/>
            <person name="Satake H."/>
        </authorList>
    </citation>
    <scope>NUCLEOTIDE SEQUENCE</scope>
</reference>
<organism evidence="2 3">
    <name type="scientific">Tanacetum coccineum</name>
    <dbReference type="NCBI Taxonomy" id="301880"/>
    <lineage>
        <taxon>Eukaryota</taxon>
        <taxon>Viridiplantae</taxon>
        <taxon>Streptophyta</taxon>
        <taxon>Embryophyta</taxon>
        <taxon>Tracheophyta</taxon>
        <taxon>Spermatophyta</taxon>
        <taxon>Magnoliopsida</taxon>
        <taxon>eudicotyledons</taxon>
        <taxon>Gunneridae</taxon>
        <taxon>Pentapetalae</taxon>
        <taxon>asterids</taxon>
        <taxon>campanulids</taxon>
        <taxon>Asterales</taxon>
        <taxon>Asteraceae</taxon>
        <taxon>Asteroideae</taxon>
        <taxon>Anthemideae</taxon>
        <taxon>Anthemidinae</taxon>
        <taxon>Tanacetum</taxon>
    </lineage>
</organism>
<name>A0ABQ5H9I7_9ASTR</name>
<feature type="region of interest" description="Disordered" evidence="1">
    <location>
        <begin position="17"/>
        <end position="49"/>
    </location>
</feature>
<proteinExistence type="predicted"/>
<comment type="caution">
    <text evidence="2">The sequence shown here is derived from an EMBL/GenBank/DDBJ whole genome shotgun (WGS) entry which is preliminary data.</text>
</comment>
<dbReference type="Proteomes" id="UP001151760">
    <property type="component" value="Unassembled WGS sequence"/>
</dbReference>
<feature type="compositionally biased region" description="Polar residues" evidence="1">
    <location>
        <begin position="26"/>
        <end position="36"/>
    </location>
</feature>
<evidence type="ECO:0008006" key="4">
    <source>
        <dbReference type="Google" id="ProtNLM"/>
    </source>
</evidence>
<protein>
    <recommendedName>
        <fullName evidence="4">Reverse transcriptase domain-containing protein</fullName>
    </recommendedName>
</protein>
<evidence type="ECO:0000256" key="1">
    <source>
        <dbReference type="SAM" id="MobiDB-lite"/>
    </source>
</evidence>
<dbReference type="SUPFAM" id="SSF56672">
    <property type="entry name" value="DNA/RNA polymerases"/>
    <property type="match status" value="1"/>
</dbReference>
<dbReference type="PANTHER" id="PTHR24559">
    <property type="entry name" value="TRANSPOSON TY3-I GAG-POL POLYPROTEIN"/>
    <property type="match status" value="1"/>
</dbReference>
<dbReference type="EMBL" id="BQNB010019367">
    <property type="protein sequence ID" value="GJT84528.1"/>
    <property type="molecule type" value="Genomic_DNA"/>
</dbReference>